<dbReference type="PANTHER" id="PTHR33153:SF3">
    <property type="entry name" value="TRAFFICKING PROTEIN PARTICLE COMPLEX SUBUNIT 11 DOMAIN-CONTAINING PROTEIN"/>
    <property type="match status" value="1"/>
</dbReference>
<keyword evidence="4" id="KW-1185">Reference proteome</keyword>
<feature type="domain" description="DUF7869" evidence="2">
    <location>
        <begin position="375"/>
        <end position="494"/>
    </location>
</feature>
<comment type="caution">
    <text evidence="3">The sequence shown here is derived from an EMBL/GenBank/DDBJ whole genome shotgun (WGS) entry which is preliminary data.</text>
</comment>
<evidence type="ECO:0000313" key="4">
    <source>
        <dbReference type="Proteomes" id="UP000649617"/>
    </source>
</evidence>
<dbReference type="EMBL" id="CAJNIZ010009000">
    <property type="protein sequence ID" value="CAE7274794.1"/>
    <property type="molecule type" value="Genomic_DNA"/>
</dbReference>
<reference evidence="3" key="1">
    <citation type="submission" date="2021-02" db="EMBL/GenBank/DDBJ databases">
        <authorList>
            <person name="Dougan E. K."/>
            <person name="Rhodes N."/>
            <person name="Thang M."/>
            <person name="Chan C."/>
        </authorList>
    </citation>
    <scope>NUCLEOTIDE SEQUENCE</scope>
</reference>
<feature type="compositionally biased region" description="Basic and acidic residues" evidence="1">
    <location>
        <begin position="10"/>
        <end position="20"/>
    </location>
</feature>
<gene>
    <name evidence="3" type="ORF">SPIL2461_LOCUS6105</name>
</gene>
<dbReference type="Proteomes" id="UP000649617">
    <property type="component" value="Unassembled WGS sequence"/>
</dbReference>
<evidence type="ECO:0000313" key="3">
    <source>
        <dbReference type="EMBL" id="CAE7274794.1"/>
    </source>
</evidence>
<feature type="region of interest" description="Disordered" evidence="1">
    <location>
        <begin position="1"/>
        <end position="20"/>
    </location>
</feature>
<sequence length="1569" mass="177183">MLSLVASTEDDQRPTTDYKKNALDPNRIARVLVGSCSCKNNCFGLLTAAKVSEVCQLWHSMSDESQYHFLSAQWDCSAERNGLDGTDGEQLAHRTTWYFAGQQVCLPALCALLGVGNKAMAKKLQGVVDQRRKLNCHADTKATRPAAQRNLTSMFFLELYRQSAEDLTETLQVQHVDENISADQDGNAPVYMRQVSTEAEVFSWTPEAAIVQNIMALSTVDLSTVPVRHLPPGKPMSLFWQFQAWCEAVQKIAGANAIKVPSWSTFWRVWWDKWSYVLKFRKVSQHKECNTCHQLREKLHGKKGSVKEKMELARDWREHLRAQYHDRLIYWSLRWASRAGLGVLCIIIDSMGQVKTAWPQYKFARKWQTLLRRRDGASPSTFVIQADNTTAQNKNSVVSLFLARLVSEGKFLTCTLNFLTVGHTHEDVDHLFSLILSTVLRPCRFQVPDDLVALLLSKMEEFVSAKGEELFVEKVLRIRDFDAWLGQVRVQLHNCFVSRGGRLAAHSFVYKCRCHLTPKELEQLPPQRRGVEEHDHDVFALTKGSSKDDYIKKVVKLADALVPALREIARRLQEGRVAGEDENMYYEHLPDTSWQLLATFHRMPPRNRVVKKTISRLFGGSSDPESFDCIHVVDFMKQKWPEPQQLKNCLQGLCDRAKRIDPTWMHPAPLSTVPAPPGPHQGAAEGWLFIWQLGHEDGCSMKGRPNMVNILEIAFSILENGFNSVQNALDVLFPDPAGSPIADFSVKFSVGFGRSLAIKMILVAILDFDNEELQAFFPVLCSLFAVKFTNNPAPSEDMQRHRSLAAKFQISESVRPDPIQIYHVLAESLVKAGQDVFSGLPAKIKQYNSLTTVQSQNISDLEARNYKNAESAAPLKLFGRSGVFGSDIIPPEAQGVWTAILKPSPEKNEVYLMLLIGVFAKNLKDALRAKKKPNLRFQANRFRCSDPVMAYYQACLWVHFRPDMQKEMSTPDFEQLEKTFLRGGLDRELTDRCKAMNPSLKLADFRFIYTFIPWAALRLFNAKLEKDSIMWVKCCAALSDYTSSQRVGKVEFLRAQDRQLAEAVEETTRIVADACAHCPERTCGVIISPNVARYGVTYEEMEILTVQDETETFVRQPEYNLRVRRGQFVFKHDSINSRTRSCVHPLLMCVSDQANAETGELVSLFTASQLWRRRAVIDIKMKPNNEYVVPVQGQTAISVENLSKSQLHKQHISGVDLVDELKESLWKGMNLSQQHGAMLVDLLPYDDSIIMSTVQGSARARPKEPQEMVATCCWARGDQDADIRKNATWLSGVSHRGMERLGSLALRQSALDEWAPKFARLKTDFEAVMDKHNKAFNSSGCPYKADGRKRNAESTEMEEDGESFPDDCVVESLEALGKQQGALSTVHSHQPDGIMSAKKSLFQIFGEYHTGDAEIAKATKRKALLYTWKMESGDYEAVWGHLSSWDPPFQKSIAKFRQFVDYLAEHNVVTFDVACHEVSGEEPNPLQVKEVESCAFEPKKLPGRTVADLTNCGSLMHFASVDWAKGETTNGTMRLCMVLNYEDTHLPKQAMLDADQAQAHCQGQGFPAV</sequence>
<feature type="region of interest" description="Disordered" evidence="1">
    <location>
        <begin position="1345"/>
        <end position="1364"/>
    </location>
</feature>
<evidence type="ECO:0000259" key="2">
    <source>
        <dbReference type="Pfam" id="PF25273"/>
    </source>
</evidence>
<proteinExistence type="predicted"/>
<organism evidence="3 4">
    <name type="scientific">Symbiodinium pilosum</name>
    <name type="common">Dinoflagellate</name>
    <dbReference type="NCBI Taxonomy" id="2952"/>
    <lineage>
        <taxon>Eukaryota</taxon>
        <taxon>Sar</taxon>
        <taxon>Alveolata</taxon>
        <taxon>Dinophyceae</taxon>
        <taxon>Suessiales</taxon>
        <taxon>Symbiodiniaceae</taxon>
        <taxon>Symbiodinium</taxon>
    </lineage>
</organism>
<accession>A0A812MQX0</accession>
<evidence type="ECO:0000256" key="1">
    <source>
        <dbReference type="SAM" id="MobiDB-lite"/>
    </source>
</evidence>
<dbReference type="Pfam" id="PF25273">
    <property type="entry name" value="DUF7869"/>
    <property type="match status" value="1"/>
</dbReference>
<dbReference type="PANTHER" id="PTHR33153">
    <property type="entry name" value="MYND-TYPE DOMAIN-CONTAINING PROTEIN"/>
    <property type="match status" value="1"/>
</dbReference>
<dbReference type="OrthoDB" id="422406at2759"/>
<feature type="compositionally biased region" description="Acidic residues" evidence="1">
    <location>
        <begin position="1355"/>
        <end position="1364"/>
    </location>
</feature>
<dbReference type="InterPro" id="IPR057191">
    <property type="entry name" value="DUF7869"/>
</dbReference>
<protein>
    <recommendedName>
        <fullName evidence="2">DUF7869 domain-containing protein</fullName>
    </recommendedName>
</protein>
<name>A0A812MQX0_SYMPI</name>